<dbReference type="EMBL" id="VSRR010079252">
    <property type="protein sequence ID" value="MPC88884.1"/>
    <property type="molecule type" value="Genomic_DNA"/>
</dbReference>
<protein>
    <submittedName>
        <fullName evidence="1">Solute carrier family 22 member 16</fullName>
    </submittedName>
</protein>
<dbReference type="OrthoDB" id="2544694at2759"/>
<dbReference type="InterPro" id="IPR036259">
    <property type="entry name" value="MFS_trans_sf"/>
</dbReference>
<organism evidence="1 2">
    <name type="scientific">Portunus trituberculatus</name>
    <name type="common">Swimming crab</name>
    <name type="synonym">Neptunus trituberculatus</name>
    <dbReference type="NCBI Taxonomy" id="210409"/>
    <lineage>
        <taxon>Eukaryota</taxon>
        <taxon>Metazoa</taxon>
        <taxon>Ecdysozoa</taxon>
        <taxon>Arthropoda</taxon>
        <taxon>Crustacea</taxon>
        <taxon>Multicrustacea</taxon>
        <taxon>Malacostraca</taxon>
        <taxon>Eumalacostraca</taxon>
        <taxon>Eucarida</taxon>
        <taxon>Decapoda</taxon>
        <taxon>Pleocyemata</taxon>
        <taxon>Brachyura</taxon>
        <taxon>Eubrachyura</taxon>
        <taxon>Portunoidea</taxon>
        <taxon>Portunidae</taxon>
        <taxon>Portuninae</taxon>
        <taxon>Portunus</taxon>
    </lineage>
</organism>
<sequence>MFLSLSGKVAITMGFHLIWLFTLELFPTKYRSLATSQASVCARVGSVSSPYLNDVLVRTHFWWFYTLQKLFSILHNLYNTIMRVG</sequence>
<evidence type="ECO:0000313" key="1">
    <source>
        <dbReference type="EMBL" id="MPC88884.1"/>
    </source>
</evidence>
<proteinExistence type="predicted"/>
<evidence type="ECO:0000313" key="2">
    <source>
        <dbReference type="Proteomes" id="UP000324222"/>
    </source>
</evidence>
<accession>A0A5B7J901</accession>
<dbReference type="Proteomes" id="UP000324222">
    <property type="component" value="Unassembled WGS sequence"/>
</dbReference>
<dbReference type="SUPFAM" id="SSF103473">
    <property type="entry name" value="MFS general substrate transporter"/>
    <property type="match status" value="1"/>
</dbReference>
<comment type="caution">
    <text evidence="1">The sequence shown here is derived from an EMBL/GenBank/DDBJ whole genome shotgun (WGS) entry which is preliminary data.</text>
</comment>
<keyword evidence="2" id="KW-1185">Reference proteome</keyword>
<name>A0A5B7J901_PORTR</name>
<reference evidence="1 2" key="1">
    <citation type="submission" date="2019-05" db="EMBL/GenBank/DDBJ databases">
        <title>Another draft genome of Portunus trituberculatus and its Hox gene families provides insights of decapod evolution.</title>
        <authorList>
            <person name="Jeong J.-H."/>
            <person name="Song I."/>
            <person name="Kim S."/>
            <person name="Choi T."/>
            <person name="Kim D."/>
            <person name="Ryu S."/>
            <person name="Kim W."/>
        </authorList>
    </citation>
    <scope>NUCLEOTIDE SEQUENCE [LARGE SCALE GENOMIC DNA]</scope>
    <source>
        <tissue evidence="1">Muscle</tissue>
    </source>
</reference>
<dbReference type="AlphaFoldDB" id="A0A5B7J901"/>
<dbReference type="Gene3D" id="1.20.1250.20">
    <property type="entry name" value="MFS general substrate transporter like domains"/>
    <property type="match status" value="1"/>
</dbReference>
<gene>
    <name evidence="1" type="primary">slc22a16_0</name>
    <name evidence="1" type="ORF">E2C01_083806</name>
</gene>